<dbReference type="Proteomes" id="UP000694523">
    <property type="component" value="Unplaced"/>
</dbReference>
<sequence>MFLTWTFICFHVGVRCEELTALKPEECAGEGEEVSLGFSYPKLNSGNYFFWYRQYPGKPPTFIYSHFGSGTEIKSEIQGVSVQINQDKKLLHLLVSPAAVSDSAVYYCAVRPTYSTHPLEGHTELKPPVPLVGHLCLLKSDTCHRASVRVCSEASWKELFLKITSPSVLLPCPMDL</sequence>
<keyword evidence="2" id="KW-0391">Immunity</keyword>
<evidence type="ECO:0000256" key="2">
    <source>
        <dbReference type="ARBA" id="ARBA00023130"/>
    </source>
</evidence>
<reference evidence="7" key="1">
    <citation type="submission" date="2025-08" db="UniProtKB">
        <authorList>
            <consortium name="Ensembl"/>
        </authorList>
    </citation>
    <scope>IDENTIFICATION</scope>
</reference>
<organism evidence="7 8">
    <name type="scientific">Neogobius melanostomus</name>
    <name type="common">round goby</name>
    <dbReference type="NCBI Taxonomy" id="47308"/>
    <lineage>
        <taxon>Eukaryota</taxon>
        <taxon>Metazoa</taxon>
        <taxon>Chordata</taxon>
        <taxon>Craniata</taxon>
        <taxon>Vertebrata</taxon>
        <taxon>Euteleostomi</taxon>
        <taxon>Actinopterygii</taxon>
        <taxon>Neopterygii</taxon>
        <taxon>Teleostei</taxon>
        <taxon>Neoteleostei</taxon>
        <taxon>Acanthomorphata</taxon>
        <taxon>Gobiaria</taxon>
        <taxon>Gobiiformes</taxon>
        <taxon>Gobioidei</taxon>
        <taxon>Gobiidae</taxon>
        <taxon>Benthophilinae</taxon>
        <taxon>Neogobiini</taxon>
        <taxon>Neogobius</taxon>
    </lineage>
</organism>
<feature type="chain" id="PRO_5033997743" description="Immunoglobulin V-set domain-containing protein" evidence="5">
    <location>
        <begin position="17"/>
        <end position="176"/>
    </location>
</feature>
<keyword evidence="2" id="KW-1064">Adaptive immunity</keyword>
<dbReference type="Pfam" id="PF07686">
    <property type="entry name" value="V-set"/>
    <property type="match status" value="1"/>
</dbReference>
<dbReference type="Gene3D" id="2.60.40.10">
    <property type="entry name" value="Immunoglobulins"/>
    <property type="match status" value="1"/>
</dbReference>
<evidence type="ECO:0000256" key="1">
    <source>
        <dbReference type="ARBA" id="ARBA00022729"/>
    </source>
</evidence>
<accession>A0A8C6TMG2</accession>
<dbReference type="Ensembl" id="ENSNMLT00000025138.1">
    <property type="protein sequence ID" value="ENSNMLP00000022453.1"/>
    <property type="gene ID" value="ENSNMLG00000014504.1"/>
</dbReference>
<protein>
    <recommendedName>
        <fullName evidence="6">Immunoglobulin V-set domain-containing protein</fullName>
    </recommendedName>
</protein>
<dbReference type="SMART" id="SM00406">
    <property type="entry name" value="IGv"/>
    <property type="match status" value="1"/>
</dbReference>
<keyword evidence="8" id="KW-1185">Reference proteome</keyword>
<dbReference type="AlphaFoldDB" id="A0A8C6TMG2"/>
<name>A0A8C6TMG2_9GOBI</name>
<feature type="domain" description="Immunoglobulin V-set" evidence="6">
    <location>
        <begin position="33"/>
        <end position="110"/>
    </location>
</feature>
<dbReference type="GO" id="GO:0002250">
    <property type="term" value="P:adaptive immune response"/>
    <property type="evidence" value="ECO:0007669"/>
    <property type="project" value="UniProtKB-KW"/>
</dbReference>
<reference evidence="7" key="2">
    <citation type="submission" date="2025-09" db="UniProtKB">
        <authorList>
            <consortium name="Ensembl"/>
        </authorList>
    </citation>
    <scope>IDENTIFICATION</scope>
</reference>
<evidence type="ECO:0000313" key="8">
    <source>
        <dbReference type="Proteomes" id="UP000694523"/>
    </source>
</evidence>
<keyword evidence="3" id="KW-0675">Receptor</keyword>
<keyword evidence="4" id="KW-0393">Immunoglobulin domain</keyword>
<dbReference type="InterPro" id="IPR051287">
    <property type="entry name" value="TCR_variable_region"/>
</dbReference>
<evidence type="ECO:0000313" key="7">
    <source>
        <dbReference type="Ensembl" id="ENSNMLP00000022453.1"/>
    </source>
</evidence>
<evidence type="ECO:0000259" key="6">
    <source>
        <dbReference type="SMART" id="SM00406"/>
    </source>
</evidence>
<dbReference type="InterPro" id="IPR036179">
    <property type="entry name" value="Ig-like_dom_sf"/>
</dbReference>
<keyword evidence="1 5" id="KW-0732">Signal</keyword>
<evidence type="ECO:0000256" key="5">
    <source>
        <dbReference type="SAM" id="SignalP"/>
    </source>
</evidence>
<dbReference type="InterPro" id="IPR013106">
    <property type="entry name" value="Ig_V-set"/>
</dbReference>
<evidence type="ECO:0000256" key="3">
    <source>
        <dbReference type="ARBA" id="ARBA00023170"/>
    </source>
</evidence>
<dbReference type="PANTHER" id="PTHR19367">
    <property type="entry name" value="T-CELL RECEPTOR ALPHA CHAIN V REGION"/>
    <property type="match status" value="1"/>
</dbReference>
<evidence type="ECO:0000256" key="4">
    <source>
        <dbReference type="ARBA" id="ARBA00023319"/>
    </source>
</evidence>
<dbReference type="PANTHER" id="PTHR19367:SF18">
    <property type="entry name" value="T CELL RECEPTOR ALPHA VARIABLE 16"/>
    <property type="match status" value="1"/>
</dbReference>
<feature type="signal peptide" evidence="5">
    <location>
        <begin position="1"/>
        <end position="16"/>
    </location>
</feature>
<proteinExistence type="predicted"/>
<dbReference type="InterPro" id="IPR013783">
    <property type="entry name" value="Ig-like_fold"/>
</dbReference>
<dbReference type="SUPFAM" id="SSF48726">
    <property type="entry name" value="Immunoglobulin"/>
    <property type="match status" value="1"/>
</dbReference>